<sequence length="623" mass="70068">MKDLAQLELLIEKQKYKKALPLAKKLVNHDSGFRVTELLGMAQHGVGQYGLAAINLKKAAELAATSSQKAVLYRNAGICYQNLGDKYQLQALQAFELSLQFDPGFDNIQMRIVAAELAFSLNQYDLALSLAAKLIAYSDYAALGLVITLRAHLAKGDQTSFEKQMLIIEGESNAFPEQEAKNLLVTLKEADKQSWFMNMLGLFSNRFSHQAWFQYLQGLQIQQQLTAEKPEELIVSDSNEVAEIIRQLVEEIKRYGGSVSEDLRLVACQGNLSIKAFNQQPKVLIDIPLECMPLLDDFEFEVNGNTLISTPKKELLNPTSVKTMSLMVELYNKADKVTQWKEECPFFSLSQDTGLLIKLCDGKSFNAKVNIHKQLALEGKWDELFITSFFGSRKFAYESRLYKRKEEGHISGLLSIIDFFNHRCGASPYKLSDKGISVSAVPSNAEAEVFVNYNQFDPLLTYLVYGFVDRDSDYLFSIPCHISLADLEFEVFGNTAVLDAENQSNRTSHLAAFLPNIAVKEQSVGIDKLLITPKYPELLREAIQTVLLSVMDKDKINDAILADLVKSFERQLLTQNISYWREVEALAAESALENSVIDSVNLLCKESKSMIQRYASKHSITLF</sequence>
<protein>
    <recommendedName>
        <fullName evidence="5">Tetratricopeptide repeat protein</fullName>
    </recommendedName>
</protein>
<evidence type="ECO:0000313" key="2">
    <source>
        <dbReference type="EMBL" id="WOX29187.1"/>
    </source>
</evidence>
<evidence type="ECO:0000313" key="1">
    <source>
        <dbReference type="EMBL" id="NLR23435.1"/>
    </source>
</evidence>
<dbReference type="AlphaFoldDB" id="A0A8I2KML7"/>
<name>A0A8I2KML7_9GAMM</name>
<dbReference type="SUPFAM" id="SSF82199">
    <property type="entry name" value="SET domain"/>
    <property type="match status" value="1"/>
</dbReference>
<dbReference type="RefSeq" id="WP_193522396.1">
    <property type="nucleotide sequence ID" value="NZ_CBCSDF010000019.1"/>
</dbReference>
<evidence type="ECO:0008006" key="5">
    <source>
        <dbReference type="Google" id="ProtNLM"/>
    </source>
</evidence>
<evidence type="ECO:0000313" key="4">
    <source>
        <dbReference type="Proteomes" id="UP001304419"/>
    </source>
</evidence>
<dbReference type="EMBL" id="CP137578">
    <property type="protein sequence ID" value="WOX29187.1"/>
    <property type="molecule type" value="Genomic_DNA"/>
</dbReference>
<dbReference type="InterPro" id="IPR011990">
    <property type="entry name" value="TPR-like_helical_dom_sf"/>
</dbReference>
<proteinExistence type="predicted"/>
<dbReference type="InterPro" id="IPR046341">
    <property type="entry name" value="SET_dom_sf"/>
</dbReference>
<reference evidence="2 4" key="2">
    <citation type="submission" date="2023-10" db="EMBL/GenBank/DDBJ databases">
        <title>To unveil natural product biosynthetic capacity in Pseudoalteromonas.</title>
        <authorList>
            <person name="Wang J."/>
        </authorList>
    </citation>
    <scope>NUCLEOTIDE SEQUENCE [LARGE SCALE GENOMIC DNA]</scope>
    <source>
        <strain evidence="2 4">DSM 15914</strain>
    </source>
</reference>
<organism evidence="1 3">
    <name type="scientific">Pseudoalteromonas maricaloris</name>
    <dbReference type="NCBI Taxonomy" id="184924"/>
    <lineage>
        <taxon>Bacteria</taxon>
        <taxon>Pseudomonadati</taxon>
        <taxon>Pseudomonadota</taxon>
        <taxon>Gammaproteobacteria</taxon>
        <taxon>Alteromonadales</taxon>
        <taxon>Pseudoalteromonadaceae</taxon>
        <taxon>Pseudoalteromonas</taxon>
    </lineage>
</organism>
<accession>A0A8I2KML7</accession>
<keyword evidence="4" id="KW-1185">Reference proteome</keyword>
<reference evidence="1" key="1">
    <citation type="submission" date="2019-10" db="EMBL/GenBank/DDBJ databases">
        <authorList>
            <person name="Paulsen S."/>
        </authorList>
    </citation>
    <scope>NUCLEOTIDE SEQUENCE</scope>
    <source>
        <strain evidence="1">LMG 19692</strain>
    </source>
</reference>
<dbReference type="EMBL" id="WEIA01000015">
    <property type="protein sequence ID" value="NLR23435.1"/>
    <property type="molecule type" value="Genomic_DNA"/>
</dbReference>
<evidence type="ECO:0000313" key="3">
    <source>
        <dbReference type="Proteomes" id="UP000646877"/>
    </source>
</evidence>
<gene>
    <name evidence="1" type="ORF">F9Y85_19375</name>
    <name evidence="2" type="ORF">R5H13_02640</name>
</gene>
<dbReference type="Gene3D" id="1.25.40.10">
    <property type="entry name" value="Tetratricopeptide repeat domain"/>
    <property type="match status" value="1"/>
</dbReference>
<dbReference type="Proteomes" id="UP001304419">
    <property type="component" value="Chromosome 1"/>
</dbReference>
<dbReference type="SUPFAM" id="SSF48452">
    <property type="entry name" value="TPR-like"/>
    <property type="match status" value="1"/>
</dbReference>
<dbReference type="Proteomes" id="UP000646877">
    <property type="component" value="Unassembled WGS sequence"/>
</dbReference>